<evidence type="ECO:0000313" key="1">
    <source>
        <dbReference type="EMBL" id="CAG8814173.1"/>
    </source>
</evidence>
<reference evidence="1" key="1">
    <citation type="submission" date="2021-06" db="EMBL/GenBank/DDBJ databases">
        <authorList>
            <person name="Kallberg Y."/>
            <person name="Tangrot J."/>
            <person name="Rosling A."/>
        </authorList>
    </citation>
    <scope>NUCLEOTIDE SEQUENCE</scope>
    <source>
        <strain evidence="1">MA461A</strain>
    </source>
</reference>
<gene>
    <name evidence="1" type="ORF">RPERSI_LOCUS23930</name>
</gene>
<evidence type="ECO:0000313" key="2">
    <source>
        <dbReference type="Proteomes" id="UP000789920"/>
    </source>
</evidence>
<proteinExistence type="predicted"/>
<comment type="caution">
    <text evidence="1">The sequence shown here is derived from an EMBL/GenBank/DDBJ whole genome shotgun (WGS) entry which is preliminary data.</text>
</comment>
<feature type="non-terminal residue" evidence="1">
    <location>
        <position position="1"/>
    </location>
</feature>
<dbReference type="Proteomes" id="UP000789920">
    <property type="component" value="Unassembled WGS sequence"/>
</dbReference>
<protein>
    <submittedName>
        <fullName evidence="1">18380_t:CDS:1</fullName>
    </submittedName>
</protein>
<organism evidence="1 2">
    <name type="scientific">Racocetra persica</name>
    <dbReference type="NCBI Taxonomy" id="160502"/>
    <lineage>
        <taxon>Eukaryota</taxon>
        <taxon>Fungi</taxon>
        <taxon>Fungi incertae sedis</taxon>
        <taxon>Mucoromycota</taxon>
        <taxon>Glomeromycotina</taxon>
        <taxon>Glomeromycetes</taxon>
        <taxon>Diversisporales</taxon>
        <taxon>Gigasporaceae</taxon>
        <taxon>Racocetra</taxon>
    </lineage>
</organism>
<sequence length="164" mass="19347">KSFKKQSRMDLSEYLICIVCREIKDKPLVSQCCNRIFCSDCVQRLKKKKLRGGAISEDTFNFHYPFARRLCRPSSLKFGNSLGNPPDSDSSDVFKISILTLKDKRITIDVNKNYRVRDVKKKIREIEGFEPRLIHLGKQLEDYRYISYYNIKKDSVVHLVKRYN</sequence>
<dbReference type="EMBL" id="CAJVQC010075861">
    <property type="protein sequence ID" value="CAG8814173.1"/>
    <property type="molecule type" value="Genomic_DNA"/>
</dbReference>
<name>A0ACA9RXI1_9GLOM</name>
<feature type="non-terminal residue" evidence="1">
    <location>
        <position position="164"/>
    </location>
</feature>
<accession>A0ACA9RXI1</accession>
<keyword evidence="2" id="KW-1185">Reference proteome</keyword>